<evidence type="ECO:0000256" key="1">
    <source>
        <dbReference type="SAM" id="MobiDB-lite"/>
    </source>
</evidence>
<keyword evidence="3" id="KW-1185">Reference proteome</keyword>
<feature type="region of interest" description="Disordered" evidence="1">
    <location>
        <begin position="1"/>
        <end position="22"/>
    </location>
</feature>
<reference evidence="2" key="1">
    <citation type="submission" date="2022-02" db="EMBL/GenBank/DDBJ databases">
        <authorList>
            <person name="Leng L."/>
        </authorList>
    </citation>
    <scope>NUCLEOTIDE SEQUENCE</scope>
    <source>
        <strain evidence="2">JI</strain>
    </source>
</reference>
<dbReference type="Proteomes" id="UP001154312">
    <property type="component" value="Unassembled WGS sequence"/>
</dbReference>
<gene>
    <name evidence="2" type="ORF">L7E55_13425</name>
</gene>
<dbReference type="AlphaFoldDB" id="A0A9X4JWK9"/>
<organism evidence="2 3">
    <name type="scientific">Pelotomaculum isophthalicicum JI</name>
    <dbReference type="NCBI Taxonomy" id="947010"/>
    <lineage>
        <taxon>Bacteria</taxon>
        <taxon>Bacillati</taxon>
        <taxon>Bacillota</taxon>
        <taxon>Clostridia</taxon>
        <taxon>Eubacteriales</taxon>
        <taxon>Desulfotomaculaceae</taxon>
        <taxon>Pelotomaculum</taxon>
    </lineage>
</organism>
<name>A0A9X4JWK9_9FIRM</name>
<evidence type="ECO:0000313" key="3">
    <source>
        <dbReference type="Proteomes" id="UP001154312"/>
    </source>
</evidence>
<protein>
    <submittedName>
        <fullName evidence="2">Uncharacterized protein</fullName>
    </submittedName>
</protein>
<dbReference type="EMBL" id="JAKOAV010000028">
    <property type="protein sequence ID" value="MDF9409343.1"/>
    <property type="molecule type" value="Genomic_DNA"/>
</dbReference>
<comment type="caution">
    <text evidence="2">The sequence shown here is derived from an EMBL/GenBank/DDBJ whole genome shotgun (WGS) entry which is preliminary data.</text>
</comment>
<dbReference type="RefSeq" id="WP_277444805.1">
    <property type="nucleotide sequence ID" value="NZ_JAKOAV010000028.1"/>
</dbReference>
<accession>A0A9X4JWK9</accession>
<evidence type="ECO:0000313" key="2">
    <source>
        <dbReference type="EMBL" id="MDF9409343.1"/>
    </source>
</evidence>
<sequence length="186" mass="20475">MQISPVGSSGYSIPNKQSSTNAKNSFDEYVSQAQNTAEANEIKKAGLLKSLFRHSNGNVITINDLKAELKEDKESFLSRTNKLFSDNGIDTSKEISLSTDTNGKIIVTNDHPDKAKIEKIFEEESDLANLFRKISGLDSLVRHSDVAIAFQKAYSKDPIAAVAQYAYLFNSTDSTLFNMVIGGKEK</sequence>
<proteinExistence type="predicted"/>